<feature type="region of interest" description="Disordered" evidence="7">
    <location>
        <begin position="1245"/>
        <end position="1266"/>
    </location>
</feature>
<evidence type="ECO:0000256" key="5">
    <source>
        <dbReference type="ARBA" id="ARBA00023187"/>
    </source>
</evidence>
<keyword evidence="2" id="KW-0507">mRNA processing</keyword>
<keyword evidence="6" id="KW-0539">Nucleus</keyword>
<dbReference type="SMART" id="SM00233">
    <property type="entry name" value="PH"/>
    <property type="match status" value="1"/>
</dbReference>
<dbReference type="InterPro" id="IPR000555">
    <property type="entry name" value="JAMM/MPN+_dom"/>
</dbReference>
<dbReference type="SMART" id="SM00232">
    <property type="entry name" value="JAB_MPN"/>
    <property type="match status" value="1"/>
</dbReference>
<dbReference type="InterPro" id="IPR012337">
    <property type="entry name" value="RNaseH-like_sf"/>
</dbReference>
<evidence type="ECO:0000259" key="9">
    <source>
        <dbReference type="PROSITE" id="PS50035"/>
    </source>
</evidence>
<feature type="compositionally biased region" description="Basic and acidic residues" evidence="7">
    <location>
        <begin position="650"/>
        <end position="659"/>
    </location>
</feature>
<evidence type="ECO:0008006" key="13">
    <source>
        <dbReference type="Google" id="ProtNLM"/>
    </source>
</evidence>
<dbReference type="FunFam" id="3.30.420.230:FF:000001">
    <property type="entry name" value="Pre-mRNA-processing-splicing factor 8"/>
    <property type="match status" value="1"/>
</dbReference>
<sequence>MHVTLADIVDDIVESNAGGHVSGEPSSEPPAHGSPQMKGEFHGSPRSNNRKSCQSYREVSGLTPAARTGPPRSLSYTYNHPGSAPASRFSSGYDDGDASEIPNSRLGTTTDEEGPYSYDYTPRESNFRGALEFTEAEQKEREKEIAERRAKRKDTSIWDELKSRWLPETVSESPKEEKQQLDLGSREGTQSDSRPPAEDSERKDESRTAASSSKTRSLSGGRLGRSMSLPHPKSGDGKELEEDGTPKAGAAKWNRLRFLIPNIVSHAQKEAQASAVVPTSVNITDELIAGGLSTLMLRLWFERDEKGRRRVPVLLHRLRIRISDSLHPLHGTQSVFRIECEYANGAARWVIYRQLRDFISLHAHYAVSNAYYHNLDNLPEFPRTSLPYFKFLKKESREKGGEVKHADFARMQREVLEDYLIALVRSVMFHPASNRLVGFLEISALSISLAQSGGVQLKAGYLRVEAVTNNKSTGFGRRSAGRQEKRELKWCAVRESYLVAVEEPGETTVWDIFMLDPDFKIEQPMRYYRQGLHLLQGEQLERHSEDSKAKSGSEDRTIGDRASLLGSLKSRFSKALQPQHPHANGTIERSSVSTRPSDASRPRSGSVSSTASSSSSSSSSRPPTPMLDPSTNTNPLIESPGQNSTQPQEDTQKKNAKDVSKHTFYIENSQMRLKLFAKSERQMLQWIAALERVAASSHYTGRNRFDSFAPIRLNVAAQWLVDGRDYFWNLSRAILLARDVIYIHDWWLSPELQMRRPGKPKYRLDRLLERKAKEGVQIFIIIYQEVSSRTTPTDSNYTKQRLTSLHPNIMIQRSPSHFQTGTFYWAHHEKLCVIDRTIAFMGGLDPCFGRWDTSQHVLIDDAEGQGTEEIWPGKDYSNGRMNDFHTLNKPEDDMHDRTKVPRMPWHDVGMQVLGQPARDLARHFVQRWNYLLRIKNHSRVMPFLLPPPEFKPGELTRLGLTGTSIQMSEHFVYIENQFFITSTAVGDVTIENKIGDAIVHRIIRAHREGTPWKCCVVIPLLPGFPFPVDHTDASSVRIIMECQNRTICRGPNSIFGRLRREGIDPNEYFAVFSLRNWAKLRGDVLTTELVYVHGKVCIVDDRLAIIGSANINERSQRGDRDSEIAAIIRDTDMIDGVMAGKPFKVGRFAHTLRVRLMREHVGIDVDTMDEEDMLAKEPTKAEYDQETWDPDAEQEYGRENVTARIRHEGRTMKIIRFGEEGLQQVIRGAGEIYSKEVLQKTGFVNDAPDATMPEKSLREEQQTFTPDGEKVAAFPSSAVPTLEEKVIMEHRPPGDHARGVHIADDPKMQAQDKSDTSPTHMRDEERQSYDTPAEASPSAATDNQPPQVKTGKGDGEFEEKIAPHARSIPRKHLGARLGQTPWTLPTPAPRIDPNGFEDPVCDAFWNDVWVASAVHNTEIFRRVFHAIPDDIITTWKQYTEFVAHHERLSKPMMDEHVPEPVGRVPSGMGDSPAPEEEGEKQGSQEDESANVKAGLGDDKDHGSANSQGPPEKGKRPTKGEPPFTKQERDEMEALLQELCGHLGSDQQQIYVVQCDQFYNLNLNHNYAGSELRHSDRKNASIGPRLVSHILSSLPPPVTTSMNYPPPPPGMPVPPPGFPAPPPGMPQAGMNVASSSKIPPEVLAQKSQKWMQMQKKRYGEKRKGGFVDMGKQDLPPEHVRKIIKDHGDMSNRKFRNDKRVHLGALKYVPHAVMKLLENIPFPWEQVREVPVLYHITGAITFVNEIPQVIEPVYHAQWSSMWLAMRREKRDRRHFKRMRFPPFDDEEPPLDYGDNVLDVEPLEAIQLDLDPEEDEPVVDWFYDPKPLIDTPHVNGSSYKYWSLTLPVMANLYRLGRTLLSDRTDINASYLFDKKSFFSAKALNLAIPGGPKFEPLYRDMDNYDEDWNEFNDINKVIIRQQIRTEYKVAFPHLYNSLPRSVQIAPYHAPKNVYIRTDDPDLPAFYFDPLINPISLRGATPKNAPLVSHEDAIFGPNGADDDDFELSEDVTPILADRPLENDLTADAIALWWAPDPYNRRSGRMRRAQDIPLVKNWYLEHCPPNQPVKVRVSYQKLLKCFVLNELKTRPEKAMTKKNLFRQLKATKFFQTTKLDWVEAGLQVCRQGYNMLNLLIHRKNLNYLHLDYNMNLKPVKTLTTKERKKSRFGNAFHLCREILRLTKLVVDAHVQYRLGNVDAFQLADALQYIFAHIGALTGMYRYKYKLMRQVRMTKDLKHLIYYRFNTGPVGKGPGVGFWAPGWRVWLFFMRGIVPLLERWLGNLLARQFEGRNSKGIAKTVTKQRVESHYDLELRAAVMHDILDMMPESIKQNKAKTILQHLSEAWRCWKANIPWKVPGMPTAIENIILRYIKSKADWWTSVAHYNRERIRRGATVDKAVVKKNLGRLTRLYLKAEQERQHGYLKDGPYISAEEAVAIYTATVHWLESRKFAPIPFPPLSYKHDTKLLVLALEKLKEAYSVKGRLNQSQREELALIEQAYDNPHECLSRIKRLLLTQRAFKESGIEFFDTYDKLIPCYDIEPVEKITDAYLDQFLFFEADKRGLFPAWIKPADTEPPPLLVYKWCQGINNLTDIWETSEGECNVMMETVLSKVYEKIDLTLLNRLLRLILDHNLADYITAKNNTVLTYKDMAHTNAYGLIRGLQFSAFVFQYYGLVLDILILGLQRASEMAGPPQMPNNFLQYRDSATETRHPIRLYSRYVDRLHILFRFTADEARDLIQRYLSANPDPTNNNVIGYNNKRCWPRDCRMRLIKHDVNLGRAVFWNVKQSLPRSLTTIEWEDTFVSVYSKNNPQLLFSMCGFEVRILPKIRTMGGEQFSLKDAVWNLTNEQTKERTSQAFLRVSDEGVQQFNNRIRQVLMSSGSTTFSKIVNKWNTALIGLMTYYREAVIHTNELLDALVKAENKIQTRVKIGLNSKMPSRFPPVVFYTPKELGGLGMLSMGHVLIPQSDLRWSKQTDVGVTHFRAGMTHEEDQLIPNLYRYLQPWEAEFLDSARVWSEYSMKRKEANAQNRRLTLEDLEDSWDRGIPRINTLFQKDRHTLAYDRGWRVRTDWKQYQLLKHNPFWWTSQRHDGKLWQLNNYRVDVIAALGGVEGILEHTLFKGTYFPTWEGLFWEKASGFEESMRYKKLTNAQRSGLNQIPNRRFTLWWSPTINRANVYVGFQVQLDLTGIFMHGKIPTLKISLIQIFRAHLWQKIHESVVMDLCQVFDQELEPLQIETVQKETIHPRKSYKMNSSCADILLFSAYKWNISRPSLATDNKDVMDGTTSNKYWIDVQLRWGDFDTHDIERYTRAKFLDYVSDSMSIYPSPTGVMIGMDLAYNLWSAYGNWFPGMKPLIQQAMAKIMKANPACHVLRERIRKGLQLYSSEPTEPYLNSQNYSELFSNQIIWFVDDTNVYRVTIHKTFEGNLTTKPINGAIFIFNPRSGQLFLKIIHTSVWAGQKRLGQLAKWKTAEEVAALVRSLPVEEQPKQVIVTRKGMLDPLEVHLLDFPNIVIKGSELQLPFQACMKMEKFGDLILRATQPQMVLFSLYDDWLKSISSYTAFSRLILLLRGLHVNNEKAKIILHPDKNTITEPHFVWPSLGDEEWIKVEVAMKDLILADFGKRNSVNIASLTASEIRDIILGQEIAAPSVQRQQMAELEKSTEAQSQVTAVQTQTTNIHGDTIQTVTTTSYEQQVFSSKSDWRVRAISATHLPLRLQHIYVSNDDVKDDAASYTYVLPRNILRAFIAAADLRTQVAAFLYGVSPPDNKQVKEIKAVTWVPQRGNNNSVELPSKLPKDDYLLKDLEPLGWIKTQALELPHLSPTDITTQAKLMADHPEWGSSSICITASFTPGSVSLSAHSLSVAGFEWGRKNQDSSPNPPGFNPNMSERVQLLLSERILGMTLVPEGRVWNYGIGLTQLWSPNLSYSMTLDTPLLFWAEEHRPAAFLSFANLEKGDDSADVENSFA</sequence>
<comment type="caution">
    <text evidence="11">The sequence shown here is derived from an EMBL/GenBank/DDBJ whole genome shotgun (WGS) entry which is preliminary data.</text>
</comment>
<dbReference type="InterPro" id="IPR043173">
    <property type="entry name" value="Prp8_domainIV_fingers"/>
</dbReference>
<dbReference type="FunFam" id="3.30.43.40:FF:000001">
    <property type="entry name" value="Pre-mRNA-processing-splicing factor 8"/>
    <property type="match status" value="1"/>
</dbReference>
<evidence type="ECO:0000256" key="3">
    <source>
        <dbReference type="ARBA" id="ARBA00022728"/>
    </source>
</evidence>
<keyword evidence="3" id="KW-0747">Spliceosome</keyword>
<dbReference type="PROSITE" id="PS50035">
    <property type="entry name" value="PLD"/>
    <property type="match status" value="2"/>
</dbReference>
<dbReference type="InterPro" id="IPR037518">
    <property type="entry name" value="MPN"/>
</dbReference>
<dbReference type="SMART" id="SM00155">
    <property type="entry name" value="PLDc"/>
    <property type="match status" value="2"/>
</dbReference>
<evidence type="ECO:0000313" key="12">
    <source>
        <dbReference type="Proteomes" id="UP000310158"/>
    </source>
</evidence>
<dbReference type="CDD" id="cd09138">
    <property type="entry name" value="PLDc_vPLD1_2_yPLD_like_1"/>
    <property type="match status" value="1"/>
</dbReference>
<dbReference type="Gene3D" id="3.30.870.10">
    <property type="entry name" value="Endonuclease Chain A"/>
    <property type="match status" value="2"/>
</dbReference>
<dbReference type="GO" id="GO:0000974">
    <property type="term" value="C:Prp19 complex"/>
    <property type="evidence" value="ECO:0007669"/>
    <property type="project" value="UniProtKB-ARBA"/>
</dbReference>
<dbReference type="EMBL" id="SGPL01000055">
    <property type="protein sequence ID" value="THH19085.1"/>
    <property type="molecule type" value="Genomic_DNA"/>
</dbReference>
<dbReference type="InterPro" id="IPR001849">
    <property type="entry name" value="PH_domain"/>
</dbReference>
<dbReference type="InterPro" id="IPR019582">
    <property type="entry name" value="RRM_spliceosomal_PrP8"/>
</dbReference>
<dbReference type="CDD" id="cd13838">
    <property type="entry name" value="RNase_H_like_Prp8_IV"/>
    <property type="match status" value="1"/>
</dbReference>
<feature type="compositionally biased region" description="Polar residues" evidence="7">
    <location>
        <begin position="629"/>
        <end position="649"/>
    </location>
</feature>
<evidence type="ECO:0000313" key="11">
    <source>
        <dbReference type="EMBL" id="THH19085.1"/>
    </source>
</evidence>
<dbReference type="Pfam" id="PF08082">
    <property type="entry name" value="PRO8NT"/>
    <property type="match status" value="1"/>
</dbReference>
<evidence type="ECO:0000256" key="7">
    <source>
        <dbReference type="SAM" id="MobiDB-lite"/>
    </source>
</evidence>
<feature type="compositionally biased region" description="Polar residues" evidence="7">
    <location>
        <begin position="45"/>
        <end position="57"/>
    </location>
</feature>
<feature type="region of interest" description="Disordered" evidence="7">
    <location>
        <begin position="1"/>
        <end position="247"/>
    </location>
</feature>
<comment type="subcellular location">
    <subcellularLocation>
        <location evidence="1">Nucleus</location>
    </subcellularLocation>
</comment>
<dbReference type="OrthoDB" id="1931567at2759"/>
<dbReference type="Pfam" id="PF10598">
    <property type="entry name" value="RRM_4"/>
    <property type="match status" value="1"/>
</dbReference>
<evidence type="ECO:0000256" key="2">
    <source>
        <dbReference type="ARBA" id="ARBA00022664"/>
    </source>
</evidence>
<dbReference type="PANTHER" id="PTHR11140">
    <property type="entry name" value="PRE-MRNA SPLICING FACTOR PRP8"/>
    <property type="match status" value="1"/>
</dbReference>
<dbReference type="PANTHER" id="PTHR11140:SF0">
    <property type="entry name" value="PRE-MRNA-PROCESSING-SPLICING FACTOR 8"/>
    <property type="match status" value="1"/>
</dbReference>
<dbReference type="SUPFAM" id="SSF56024">
    <property type="entry name" value="Phospholipase D/nuclease"/>
    <property type="match status" value="2"/>
</dbReference>
<dbReference type="Pfam" id="PF12134">
    <property type="entry name" value="PRP8_domainIV"/>
    <property type="match status" value="1"/>
</dbReference>
<dbReference type="InterPro" id="IPR001736">
    <property type="entry name" value="PLipase_D/transphosphatidylase"/>
</dbReference>
<dbReference type="InterPro" id="IPR019580">
    <property type="entry name" value="Prp8_U6-snRNA-bd"/>
</dbReference>
<feature type="compositionally biased region" description="Low complexity" evidence="7">
    <location>
        <begin position="208"/>
        <end position="229"/>
    </location>
</feature>
<dbReference type="GO" id="GO:0017070">
    <property type="term" value="F:U6 snRNA binding"/>
    <property type="evidence" value="ECO:0007669"/>
    <property type="project" value="InterPro"/>
</dbReference>
<dbReference type="InterPro" id="IPR012984">
    <property type="entry name" value="PROCT"/>
</dbReference>
<dbReference type="Pfam" id="PF08083">
    <property type="entry name" value="PROCN"/>
    <property type="match status" value="1"/>
</dbReference>
<keyword evidence="12" id="KW-1185">Reference proteome</keyword>
<dbReference type="GO" id="GO:0000393">
    <property type="term" value="P:spliceosomal conformational changes to generate catalytic conformation"/>
    <property type="evidence" value="ECO:0007669"/>
    <property type="project" value="UniProtKB-ARBA"/>
</dbReference>
<dbReference type="CDD" id="cd08056">
    <property type="entry name" value="MPN_PRP8"/>
    <property type="match status" value="1"/>
</dbReference>
<dbReference type="InterPro" id="IPR021983">
    <property type="entry name" value="PRP8_domainIV"/>
</dbReference>
<proteinExistence type="predicted"/>
<dbReference type="InterPro" id="IPR036871">
    <property type="entry name" value="PX_dom_sf"/>
</dbReference>
<dbReference type="GO" id="GO:0030620">
    <property type="term" value="F:U2 snRNA binding"/>
    <property type="evidence" value="ECO:0007669"/>
    <property type="project" value="TreeGrafter"/>
</dbReference>
<dbReference type="Gene3D" id="3.30.420.230">
    <property type="match status" value="1"/>
</dbReference>
<feature type="domain" description="MPN" evidence="10">
    <location>
        <begin position="3728"/>
        <end position="3859"/>
    </location>
</feature>
<feature type="region of interest" description="Disordered" evidence="7">
    <location>
        <begin position="574"/>
        <end position="659"/>
    </location>
</feature>
<feature type="compositionally biased region" description="Basic and acidic residues" evidence="7">
    <location>
        <begin position="195"/>
        <end position="207"/>
    </location>
</feature>
<dbReference type="InterPro" id="IPR042516">
    <property type="entry name" value="Prp8_U5-snRNA-bd_sf"/>
</dbReference>
<dbReference type="SUPFAM" id="SSF53098">
    <property type="entry name" value="Ribonuclease H-like"/>
    <property type="match status" value="2"/>
</dbReference>
<keyword evidence="5" id="KW-0508">mRNA splicing</keyword>
<dbReference type="InterPro" id="IPR012591">
    <property type="entry name" value="PRO8NT"/>
</dbReference>
<feature type="domain" description="PH" evidence="8">
    <location>
        <begin position="649"/>
        <end position="695"/>
    </location>
</feature>
<dbReference type="PROSITE" id="PS50003">
    <property type="entry name" value="PH_DOMAIN"/>
    <property type="match status" value="1"/>
</dbReference>
<dbReference type="InterPro" id="IPR025202">
    <property type="entry name" value="PLD-like_dom"/>
</dbReference>
<feature type="compositionally biased region" description="Acidic residues" evidence="7">
    <location>
        <begin position="1473"/>
        <end position="1488"/>
    </location>
</feature>
<dbReference type="FunFam" id="3.90.1570.40:FF:000001">
    <property type="entry name" value="Pre-mRNA-processing-splicing factor 8"/>
    <property type="match status" value="1"/>
</dbReference>
<feature type="domain" description="PLD phosphodiesterase" evidence="9">
    <location>
        <begin position="1088"/>
        <end position="1115"/>
    </location>
</feature>
<dbReference type="FunFam" id="1.20.80.40:FF:000001">
    <property type="entry name" value="Pre-mRNA-processing-splicing factor 8"/>
    <property type="match status" value="1"/>
</dbReference>
<dbReference type="Gene3D" id="1.20.80.40">
    <property type="match status" value="1"/>
</dbReference>
<dbReference type="GO" id="GO:0030619">
    <property type="term" value="F:U1 snRNA binding"/>
    <property type="evidence" value="ECO:0007669"/>
    <property type="project" value="TreeGrafter"/>
</dbReference>
<evidence type="ECO:0000256" key="6">
    <source>
        <dbReference type="ARBA" id="ARBA00023242"/>
    </source>
</evidence>
<dbReference type="GO" id="GO:0030623">
    <property type="term" value="F:U5 snRNA binding"/>
    <property type="evidence" value="ECO:0007669"/>
    <property type="project" value="InterPro"/>
</dbReference>
<accession>A0A4S4M2J5</accession>
<keyword evidence="4" id="KW-0694">RNA-binding</keyword>
<dbReference type="Pfam" id="PF10596">
    <property type="entry name" value="U6-snRNA_bdg"/>
    <property type="match status" value="1"/>
</dbReference>
<dbReference type="Gene3D" id="3.40.140.10">
    <property type="entry name" value="Cytidine Deaminase, domain 2"/>
    <property type="match status" value="1"/>
</dbReference>
<gene>
    <name evidence="11" type="ORF">EW146_g2002</name>
</gene>
<dbReference type="GO" id="GO:0045292">
    <property type="term" value="P:mRNA cis splicing, via spliceosome"/>
    <property type="evidence" value="ECO:0007669"/>
    <property type="project" value="UniProtKB-ARBA"/>
</dbReference>
<dbReference type="InterPro" id="IPR043172">
    <property type="entry name" value="Prp8_domainIV_palm"/>
</dbReference>
<evidence type="ECO:0000259" key="8">
    <source>
        <dbReference type="PROSITE" id="PS50003"/>
    </source>
</evidence>
<dbReference type="GO" id="GO:0008237">
    <property type="term" value="F:metallopeptidase activity"/>
    <property type="evidence" value="ECO:0007669"/>
    <property type="project" value="InterPro"/>
</dbReference>
<name>A0A4S4M2J5_9AGAM</name>
<dbReference type="Pfam" id="PF10597">
    <property type="entry name" value="U5_2-snRNA_bdg"/>
    <property type="match status" value="1"/>
</dbReference>
<feature type="compositionally biased region" description="Low complexity" evidence="7">
    <location>
        <begin position="597"/>
        <end position="621"/>
    </location>
</feature>
<feature type="compositionally biased region" description="Polar residues" evidence="7">
    <location>
        <begin position="1338"/>
        <end position="1347"/>
    </location>
</feature>
<feature type="compositionally biased region" description="Basic and acidic residues" evidence="7">
    <location>
        <begin position="136"/>
        <end position="165"/>
    </location>
</feature>
<dbReference type="GO" id="GO:0000244">
    <property type="term" value="P:spliceosomal tri-snRNP complex assembly"/>
    <property type="evidence" value="ECO:0007669"/>
    <property type="project" value="TreeGrafter"/>
</dbReference>
<evidence type="ECO:0000256" key="1">
    <source>
        <dbReference type="ARBA" id="ARBA00004123"/>
    </source>
</evidence>
<dbReference type="Pfam" id="PF13091">
    <property type="entry name" value="PLDc_2"/>
    <property type="match status" value="1"/>
</dbReference>
<dbReference type="InterPro" id="IPR012592">
    <property type="entry name" value="PROCN"/>
</dbReference>
<dbReference type="FunFam" id="3.40.140.10:FF:000002">
    <property type="entry name" value="Pre-mRNA-processing-splicing factor 8"/>
    <property type="match status" value="1"/>
</dbReference>
<feature type="region of interest" description="Disordered" evidence="7">
    <location>
        <begin position="1450"/>
        <end position="1524"/>
    </location>
</feature>
<dbReference type="SUPFAM" id="SSF64268">
    <property type="entry name" value="PX domain"/>
    <property type="match status" value="1"/>
</dbReference>
<feature type="compositionally biased region" description="Polar residues" evidence="7">
    <location>
        <begin position="587"/>
        <end position="596"/>
    </location>
</feature>
<dbReference type="GO" id="GO:0097157">
    <property type="term" value="F:pre-mRNA intronic binding"/>
    <property type="evidence" value="ECO:0007669"/>
    <property type="project" value="TreeGrafter"/>
</dbReference>
<dbReference type="InterPro" id="IPR019581">
    <property type="entry name" value="Prp8_U5-snRNA-bd"/>
</dbReference>
<feature type="compositionally biased region" description="Basic and acidic residues" evidence="7">
    <location>
        <begin position="1292"/>
        <end position="1328"/>
    </location>
</feature>
<dbReference type="Pfam" id="PF08084">
    <property type="entry name" value="PROCT"/>
    <property type="match status" value="1"/>
</dbReference>
<dbReference type="GO" id="GO:0035091">
    <property type="term" value="F:phosphatidylinositol binding"/>
    <property type="evidence" value="ECO:0007669"/>
    <property type="project" value="InterPro"/>
</dbReference>
<feature type="region of interest" description="Disordered" evidence="7">
    <location>
        <begin position="539"/>
        <end position="559"/>
    </location>
</feature>
<dbReference type="GO" id="GO:0005682">
    <property type="term" value="C:U5 snRNP"/>
    <property type="evidence" value="ECO:0007669"/>
    <property type="project" value="UniProtKB-ARBA"/>
</dbReference>
<dbReference type="CDD" id="cd09141">
    <property type="entry name" value="PLDc_vPLD1_2_yPLD_like_2"/>
    <property type="match status" value="1"/>
</dbReference>
<evidence type="ECO:0000259" key="10">
    <source>
        <dbReference type="PROSITE" id="PS50249"/>
    </source>
</evidence>
<dbReference type="GO" id="GO:0071013">
    <property type="term" value="C:catalytic step 2 spliceosome"/>
    <property type="evidence" value="ECO:0007669"/>
    <property type="project" value="TreeGrafter"/>
</dbReference>
<dbReference type="Gene3D" id="3.30.43.40">
    <property type="entry name" value="Pre-mRNA-processing-splicing factor 8, U5-snRNA-binding domain"/>
    <property type="match status" value="1"/>
</dbReference>
<feature type="domain" description="PLD phosphodiesterase" evidence="9">
    <location>
        <begin position="823"/>
        <end position="850"/>
    </location>
</feature>
<evidence type="ECO:0000256" key="4">
    <source>
        <dbReference type="ARBA" id="ARBA00022884"/>
    </source>
</evidence>
<dbReference type="InterPro" id="IPR027652">
    <property type="entry name" value="PRP8"/>
</dbReference>
<dbReference type="Gene3D" id="3.90.1570.40">
    <property type="match status" value="1"/>
</dbReference>
<reference evidence="11 12" key="1">
    <citation type="submission" date="2019-02" db="EMBL/GenBank/DDBJ databases">
        <title>Genome sequencing of the rare red list fungi Bondarzewia mesenterica.</title>
        <authorList>
            <person name="Buettner E."/>
            <person name="Kellner H."/>
        </authorList>
    </citation>
    <scope>NUCLEOTIDE SEQUENCE [LARGE SCALE GENOMIC DNA]</scope>
    <source>
        <strain evidence="11 12">DSM 108281</strain>
    </source>
</reference>
<protein>
    <recommendedName>
        <fullName evidence="13">Phospholipase D</fullName>
    </recommendedName>
</protein>
<feature type="region of interest" description="Disordered" evidence="7">
    <location>
        <begin position="1292"/>
        <end position="1354"/>
    </location>
</feature>
<dbReference type="PROSITE" id="PS50249">
    <property type="entry name" value="MPN"/>
    <property type="match status" value="1"/>
</dbReference>
<organism evidence="11 12">
    <name type="scientific">Bondarzewia mesenterica</name>
    <dbReference type="NCBI Taxonomy" id="1095465"/>
    <lineage>
        <taxon>Eukaryota</taxon>
        <taxon>Fungi</taxon>
        <taxon>Dikarya</taxon>
        <taxon>Basidiomycota</taxon>
        <taxon>Agaricomycotina</taxon>
        <taxon>Agaricomycetes</taxon>
        <taxon>Russulales</taxon>
        <taxon>Bondarzewiaceae</taxon>
        <taxon>Bondarzewia</taxon>
    </lineage>
</organism>
<dbReference type="Proteomes" id="UP000310158">
    <property type="component" value="Unassembled WGS sequence"/>
</dbReference>